<dbReference type="Gene3D" id="3.40.1620.10">
    <property type="entry name" value="YefM-like domain"/>
    <property type="match status" value="1"/>
</dbReference>
<dbReference type="SUPFAM" id="SSF143120">
    <property type="entry name" value="YefM-like"/>
    <property type="match status" value="1"/>
</dbReference>
<dbReference type="Proteomes" id="UP000501891">
    <property type="component" value="Chromosome"/>
</dbReference>
<evidence type="ECO:0000313" key="4">
    <source>
        <dbReference type="Proteomes" id="UP000501891"/>
    </source>
</evidence>
<accession>A0A858R7X3</accession>
<dbReference type="EMBL" id="CP051775">
    <property type="protein sequence ID" value="QJE73525.1"/>
    <property type="molecule type" value="Genomic_DNA"/>
</dbReference>
<dbReference type="KEGG" id="acru:HHL28_10860"/>
<gene>
    <name evidence="3" type="ORF">HHL28_10860</name>
</gene>
<dbReference type="InterPro" id="IPR051416">
    <property type="entry name" value="phD-YefM_TA_antitoxins"/>
</dbReference>
<organism evidence="3 4">
    <name type="scientific">Aerophototrophica crusticola</name>
    <dbReference type="NCBI Taxonomy" id="1709002"/>
    <lineage>
        <taxon>Bacteria</taxon>
        <taxon>Pseudomonadati</taxon>
        <taxon>Pseudomonadota</taxon>
        <taxon>Alphaproteobacteria</taxon>
        <taxon>Rhodospirillales</taxon>
        <taxon>Rhodospirillaceae</taxon>
        <taxon>Aerophototrophica</taxon>
    </lineage>
</organism>
<sequence length="98" mass="10266">MARTVTAREAEEHVADLLASAEAGEETLILKHGKPVARLVPVPAGECRADAGRAHGRIRGNGCRNRGAEGSRRGLVEPCPGELGFAGARLAFQPGRTL</sequence>
<evidence type="ECO:0000256" key="1">
    <source>
        <dbReference type="ARBA" id="ARBA00009981"/>
    </source>
</evidence>
<evidence type="ECO:0000256" key="2">
    <source>
        <dbReference type="RuleBase" id="RU362080"/>
    </source>
</evidence>
<dbReference type="InterPro" id="IPR006442">
    <property type="entry name" value="Antitoxin_Phd/YefM"/>
</dbReference>
<comment type="similarity">
    <text evidence="1 2">Belongs to the phD/YefM antitoxin family.</text>
</comment>
<dbReference type="Pfam" id="PF02604">
    <property type="entry name" value="PhdYeFM_antitox"/>
    <property type="match status" value="1"/>
</dbReference>
<keyword evidence="4" id="KW-1185">Reference proteome</keyword>
<dbReference type="PANTHER" id="PTHR35377">
    <property type="entry name" value="ANTITOXIN VAPB49-RELATED-RELATED"/>
    <property type="match status" value="1"/>
</dbReference>
<reference evidence="3" key="1">
    <citation type="submission" date="2020-04" db="EMBL/GenBank/DDBJ databases">
        <title>A desert anoxygenic phototrophic bacterium fixes CO2 using RubisCO under aerobic conditions.</title>
        <authorList>
            <person name="Tang K."/>
        </authorList>
    </citation>
    <scope>NUCLEOTIDE SEQUENCE [LARGE SCALE GENOMIC DNA]</scope>
    <source>
        <strain evidence="3">MIMtkB3</strain>
    </source>
</reference>
<name>A0A858R7X3_9PROT</name>
<dbReference type="AlphaFoldDB" id="A0A858R7X3"/>
<evidence type="ECO:0000313" key="3">
    <source>
        <dbReference type="EMBL" id="QJE73525.1"/>
    </source>
</evidence>
<proteinExistence type="inferred from homology"/>
<comment type="function">
    <text evidence="2">Antitoxin component of a type II toxin-antitoxin (TA) system.</text>
</comment>
<dbReference type="InterPro" id="IPR036165">
    <property type="entry name" value="YefM-like_sf"/>
</dbReference>
<dbReference type="NCBIfam" id="TIGR01552">
    <property type="entry name" value="phd_fam"/>
    <property type="match status" value="1"/>
</dbReference>
<protein>
    <recommendedName>
        <fullName evidence="2">Antitoxin</fullName>
    </recommendedName>
</protein>